<evidence type="ECO:0000313" key="3">
    <source>
        <dbReference type="Proteomes" id="UP000247409"/>
    </source>
</evidence>
<evidence type="ECO:0000256" key="1">
    <source>
        <dbReference type="SAM" id="MobiDB-lite"/>
    </source>
</evidence>
<organism evidence="2 3">
    <name type="scientific">Gracilariopsis chorda</name>
    <dbReference type="NCBI Taxonomy" id="448386"/>
    <lineage>
        <taxon>Eukaryota</taxon>
        <taxon>Rhodophyta</taxon>
        <taxon>Florideophyceae</taxon>
        <taxon>Rhodymeniophycidae</taxon>
        <taxon>Gracilariales</taxon>
        <taxon>Gracilariaceae</taxon>
        <taxon>Gracilariopsis</taxon>
    </lineage>
</organism>
<name>A0A2V3IIA9_9FLOR</name>
<sequence>MPITHPSLRFTEELVELTAQNYIQWRQNLDDILTEHEYQQLLSITFQPTTSEDHKATASLRGIITKSITQDVGDMLADPTLFNHSPAAIVHGIQRVIDSQSAKNYFSLTTEAMSLRRTGTILEYIASHLAIRRKQISANTPGVSDERVTINYILQGLVNDHRFSQRAVTLMLDTPPTTISETQHRLEQYESILNQQEPTSHQFHAVTQTLPTTRLSHPYRGRSRGRGRYGQSRGRGL</sequence>
<feature type="region of interest" description="Disordered" evidence="1">
    <location>
        <begin position="209"/>
        <end position="237"/>
    </location>
</feature>
<gene>
    <name evidence="2" type="ORF">BWQ96_09402</name>
</gene>
<dbReference type="AlphaFoldDB" id="A0A2V3IIA9"/>
<feature type="compositionally biased region" description="Basic residues" evidence="1">
    <location>
        <begin position="217"/>
        <end position="227"/>
    </location>
</feature>
<dbReference type="EMBL" id="NBIV01000253">
    <property type="protein sequence ID" value="PXF40880.1"/>
    <property type="molecule type" value="Genomic_DNA"/>
</dbReference>
<protein>
    <submittedName>
        <fullName evidence="2">Uncharacterized protein</fullName>
    </submittedName>
</protein>
<dbReference type="Proteomes" id="UP000247409">
    <property type="component" value="Unassembled WGS sequence"/>
</dbReference>
<reference evidence="2 3" key="1">
    <citation type="journal article" date="2018" name="Mol. Biol. Evol.">
        <title>Analysis of the draft genome of the red seaweed Gracilariopsis chorda provides insights into genome size evolution in Rhodophyta.</title>
        <authorList>
            <person name="Lee J."/>
            <person name="Yang E.C."/>
            <person name="Graf L."/>
            <person name="Yang J.H."/>
            <person name="Qiu H."/>
            <person name="Zel Zion U."/>
            <person name="Chan C.X."/>
            <person name="Stephens T.G."/>
            <person name="Weber A.P.M."/>
            <person name="Boo G.H."/>
            <person name="Boo S.M."/>
            <person name="Kim K.M."/>
            <person name="Shin Y."/>
            <person name="Jung M."/>
            <person name="Lee S.J."/>
            <person name="Yim H.S."/>
            <person name="Lee J.H."/>
            <person name="Bhattacharya D."/>
            <person name="Yoon H.S."/>
        </authorList>
    </citation>
    <scope>NUCLEOTIDE SEQUENCE [LARGE SCALE GENOMIC DNA]</scope>
    <source>
        <strain evidence="2 3">SKKU-2015</strain>
        <tissue evidence="2">Whole body</tissue>
    </source>
</reference>
<accession>A0A2V3IIA9</accession>
<comment type="caution">
    <text evidence="2">The sequence shown here is derived from an EMBL/GenBank/DDBJ whole genome shotgun (WGS) entry which is preliminary data.</text>
</comment>
<proteinExistence type="predicted"/>
<evidence type="ECO:0000313" key="2">
    <source>
        <dbReference type="EMBL" id="PXF40880.1"/>
    </source>
</evidence>
<keyword evidence="3" id="KW-1185">Reference proteome</keyword>